<dbReference type="SUPFAM" id="SSF56281">
    <property type="entry name" value="Metallo-hydrolase/oxidoreductase"/>
    <property type="match status" value="1"/>
</dbReference>
<organism evidence="2 3">
    <name type="scientific">Mycoplasma seminis</name>
    <dbReference type="NCBI Taxonomy" id="512749"/>
    <lineage>
        <taxon>Bacteria</taxon>
        <taxon>Bacillati</taxon>
        <taxon>Mycoplasmatota</taxon>
        <taxon>Mollicutes</taxon>
        <taxon>Mycoplasmataceae</taxon>
        <taxon>Mycoplasma</taxon>
    </lineage>
</organism>
<dbReference type="PANTHER" id="PTHR47619:SF1">
    <property type="entry name" value="EXODEOXYRIBONUCLEASE WALJ"/>
    <property type="match status" value="1"/>
</dbReference>
<proteinExistence type="predicted"/>
<gene>
    <name evidence="2" type="ORF">Q8852_03005</name>
</gene>
<dbReference type="Gene3D" id="3.60.15.10">
    <property type="entry name" value="Ribonuclease Z/Hydroxyacylglutathione hydrolase-like"/>
    <property type="match status" value="1"/>
</dbReference>
<sequence length="275" mass="32430">MDLLSLGSSSKGNAYLVKSEKDYIGLDIGISPFSKTPKINLLWRLMKYLFISHEHEDHTKYLTAFLKQNVEAKIFINRKCYELLKIKDTSGTIKAHFRRFIFLNERENKWENSDLEVTCFEVNHNSLANNGYVIKFKNSKEKVAFFTDCGSWRKTTEMEIFNNTHMMLMEVNHHIAQKRKVYRNNKTAIQFSDFGHFSHQQALELLKKLTKHIHEMGKIMLLHQSSTEYRNAERMDGAIKTQFPAFEIERVAPVGVHYYKSDKWIQARKKQLKQE</sequence>
<evidence type="ECO:0000259" key="1">
    <source>
        <dbReference type="Pfam" id="PF12706"/>
    </source>
</evidence>
<dbReference type="InterPro" id="IPR052533">
    <property type="entry name" value="WalJ/YycJ-like"/>
</dbReference>
<protein>
    <submittedName>
        <fullName evidence="2">MBL fold metallo-hydrolase</fullName>
    </submittedName>
</protein>
<dbReference type="RefSeq" id="WP_305937702.1">
    <property type="nucleotide sequence ID" value="NZ_CP132191.1"/>
</dbReference>
<keyword evidence="3" id="KW-1185">Reference proteome</keyword>
<reference evidence="2" key="1">
    <citation type="submission" date="2023-08" db="EMBL/GenBank/DDBJ databases">
        <title>Complete genome sequence of Mycoplasma seminis 2200.</title>
        <authorList>
            <person name="Spergser J."/>
        </authorList>
    </citation>
    <scope>NUCLEOTIDE SEQUENCE [LARGE SCALE GENOMIC DNA]</scope>
    <source>
        <strain evidence="2">2200</strain>
    </source>
</reference>
<dbReference type="EMBL" id="CP132191">
    <property type="protein sequence ID" value="WLP85266.1"/>
    <property type="molecule type" value="Genomic_DNA"/>
</dbReference>
<feature type="domain" description="Metallo-beta-lactamase" evidence="1">
    <location>
        <begin position="47"/>
        <end position="211"/>
    </location>
</feature>
<evidence type="ECO:0000313" key="3">
    <source>
        <dbReference type="Proteomes" id="UP001237011"/>
    </source>
</evidence>
<dbReference type="Pfam" id="PF12706">
    <property type="entry name" value="Lactamase_B_2"/>
    <property type="match status" value="1"/>
</dbReference>
<name>A0ABY9HA18_9MOLU</name>
<dbReference type="Proteomes" id="UP001237011">
    <property type="component" value="Chromosome"/>
</dbReference>
<accession>A0ABY9HA18</accession>
<dbReference type="InterPro" id="IPR001279">
    <property type="entry name" value="Metallo-B-lactamas"/>
</dbReference>
<dbReference type="InterPro" id="IPR036866">
    <property type="entry name" value="RibonucZ/Hydroxyglut_hydro"/>
</dbReference>
<evidence type="ECO:0000313" key="2">
    <source>
        <dbReference type="EMBL" id="WLP85266.1"/>
    </source>
</evidence>
<dbReference type="PANTHER" id="PTHR47619">
    <property type="entry name" value="METALLO-HYDROLASE YYCJ-RELATED"/>
    <property type="match status" value="1"/>
</dbReference>